<evidence type="ECO:0000313" key="2">
    <source>
        <dbReference type="EMBL" id="KAK8843166.1"/>
    </source>
</evidence>
<dbReference type="Pfam" id="PF12943">
    <property type="entry name" value="DUF3839"/>
    <property type="match status" value="1"/>
</dbReference>
<gene>
    <name evidence="2" type="ORF">M9Y10_025363</name>
</gene>
<keyword evidence="1" id="KW-0472">Membrane</keyword>
<dbReference type="EMBL" id="JAPFFF010000036">
    <property type="protein sequence ID" value="KAK8843166.1"/>
    <property type="molecule type" value="Genomic_DNA"/>
</dbReference>
<comment type="caution">
    <text evidence="2">The sequence shown here is derived from an EMBL/GenBank/DDBJ whole genome shotgun (WGS) entry which is preliminary data.</text>
</comment>
<accession>A0ABR2HA95</accession>
<organism evidence="2 3">
    <name type="scientific">Tritrichomonas musculus</name>
    <dbReference type="NCBI Taxonomy" id="1915356"/>
    <lineage>
        <taxon>Eukaryota</taxon>
        <taxon>Metamonada</taxon>
        <taxon>Parabasalia</taxon>
        <taxon>Tritrichomonadida</taxon>
        <taxon>Tritrichomonadidae</taxon>
        <taxon>Tritrichomonas</taxon>
    </lineage>
</organism>
<protein>
    <submittedName>
        <fullName evidence="2">Uncharacterized protein</fullName>
    </submittedName>
</protein>
<reference evidence="2 3" key="1">
    <citation type="submission" date="2024-04" db="EMBL/GenBank/DDBJ databases">
        <title>Tritrichomonas musculus Genome.</title>
        <authorList>
            <person name="Alves-Ferreira E."/>
            <person name="Grigg M."/>
            <person name="Lorenzi H."/>
            <person name="Galac M."/>
        </authorList>
    </citation>
    <scope>NUCLEOTIDE SEQUENCE [LARGE SCALE GENOMIC DNA]</scope>
    <source>
        <strain evidence="2 3">EAF2021</strain>
    </source>
</reference>
<keyword evidence="1" id="KW-0812">Transmembrane</keyword>
<feature type="transmembrane region" description="Helical" evidence="1">
    <location>
        <begin position="309"/>
        <end position="329"/>
    </location>
</feature>
<keyword evidence="1" id="KW-1133">Transmembrane helix</keyword>
<dbReference type="InterPro" id="IPR024365">
    <property type="entry name" value="DUF3839"/>
</dbReference>
<name>A0ABR2HA95_9EUKA</name>
<keyword evidence="3" id="KW-1185">Reference proteome</keyword>
<evidence type="ECO:0000313" key="3">
    <source>
        <dbReference type="Proteomes" id="UP001470230"/>
    </source>
</evidence>
<evidence type="ECO:0000256" key="1">
    <source>
        <dbReference type="SAM" id="Phobius"/>
    </source>
</evidence>
<dbReference type="Proteomes" id="UP001470230">
    <property type="component" value="Unassembled WGS sequence"/>
</dbReference>
<proteinExistence type="predicted"/>
<sequence>MLAQTMTSSSFNFGDYLLSKIPCAIEGVNCIVDPDKCYDIHGNRMEPTVNISCEKELNTKRRILHDLLTDEYDSEFYDFKLKKNNKYVKDIFTMFSKIPKIIPKSQTKPSEPVFDEIPVRKTDGVKLTDFLRKMNADLIGYSCNHNTLEDKCNKVFKSTEDLLKDEKFLEYKDFVERYVDIIYGIFNYYWRDIENENLQRQNVVADFTINFKEKLKITNTILKLNLEITDINSMSNKRYSRCEAKQRLYEYTLREVQRMREEQEEMIDRKFDESDYDMDKFMQNNYPTVERLLLKDIQRRYAKEFLQGYYIYFFFLFLMVRRLGFQLLIPDSHLI</sequence>